<sequence>MSNERLTSETATLLSPESLRETFPQYEDQLEHVRTQEPREANRVPNDEVLPGSIADELEYDLYTHQAQAIERLRDGDDVTVATSTSSGKTWVFALYYALLKRQDPDARALFVYPTKALSSDQETAINDLFKELDIDATAETYDGDTQSDRRPLIRERADVVITNFAGLNVYLDHHRKWRDCFQNCQLLVADESHTYTGVHGMHVAWTLRRVRRILESYGADPQVVCSTATIGNPASHSETLTGAECSVVDEDGSPRGTREIAFWQPPIDDDDLETIEETVPAMRRSAGNEASNVTAHLGLNDVQTLTFAQSRQGTEIGVKQAVSAATDHPDSGYLDVEPYHAGLSKEKRRAIEHNLKTGELDAVISTNALELGIDIGSVDATVLTGYPGTRQSFWQQVGRSGRGTSDALSVFVPRGDAIDQYILDHPEYLLSDDVEDAVVDLSNNAVYARHVLCAAAERPLTRDDAAWFGPEERLERAIAMWRDAGQIVGDLDRGAQYDGPPRPQTDISMYATTDDQYQVRCVDGEIDMEPLDKERVYRDYHPGALKLYDGEQYEVVDVVEDRPQPYVEVERVSTRKYTKTLSDKRVHDIVSERHVDLGNGIELHAGMGTVSIDYHSFKRIDMDSGSATGLPEPIDLDPITLRTQLMWIEIPGEHLERVIETIPADAMQSASGDVAMSEAEWTLAGGLHGAEHGMIKMSPLELRLDTDDMGGLSTLSHPEVGSPVWFIHDAVEGGVGFSHSIYEHVEQVAERTRERVADCDCGRVDGCPSCLMSSDCGNENEPLHREATTKILDVVLGRFE</sequence>
<dbReference type="InterPro" id="IPR001650">
    <property type="entry name" value="Helicase_C-like"/>
</dbReference>
<dbReference type="Gene3D" id="3.40.50.300">
    <property type="entry name" value="P-loop containing nucleotide triphosphate hydrolases"/>
    <property type="match status" value="2"/>
</dbReference>
<keyword evidence="6" id="KW-0378">Hydrolase</keyword>
<dbReference type="SUPFAM" id="SSF52540">
    <property type="entry name" value="P-loop containing nucleoside triphosphate hydrolases"/>
    <property type="match status" value="1"/>
</dbReference>
<dbReference type="Pfam" id="PF00271">
    <property type="entry name" value="Helicase_C"/>
    <property type="match status" value="1"/>
</dbReference>
<dbReference type="Proteomes" id="UP000244727">
    <property type="component" value="Chromosome"/>
</dbReference>
<dbReference type="EMBL" id="CP028858">
    <property type="protein sequence ID" value="AWB28438.1"/>
    <property type="molecule type" value="Genomic_DNA"/>
</dbReference>
<dbReference type="GO" id="GO:0003676">
    <property type="term" value="F:nucleic acid binding"/>
    <property type="evidence" value="ECO:0007669"/>
    <property type="project" value="InterPro"/>
</dbReference>
<keyword evidence="7" id="KW-1185">Reference proteome</keyword>
<dbReference type="Pfam" id="PF00270">
    <property type="entry name" value="DEAD"/>
    <property type="match status" value="1"/>
</dbReference>
<dbReference type="GO" id="GO:0036297">
    <property type="term" value="P:interstrand cross-link repair"/>
    <property type="evidence" value="ECO:0007669"/>
    <property type="project" value="TreeGrafter"/>
</dbReference>
<dbReference type="InterPro" id="IPR014001">
    <property type="entry name" value="Helicase_ATP-bd"/>
</dbReference>
<feature type="domain" description="Helicase C-terminal" evidence="5">
    <location>
        <begin position="293"/>
        <end position="446"/>
    </location>
</feature>
<evidence type="ECO:0000256" key="1">
    <source>
        <dbReference type="ARBA" id="ARBA00022741"/>
    </source>
</evidence>
<dbReference type="InterPro" id="IPR018973">
    <property type="entry name" value="MZB"/>
</dbReference>
<gene>
    <name evidence="6" type="ORF">HARCEL1_12375</name>
</gene>
<dbReference type="InterPro" id="IPR055227">
    <property type="entry name" value="HRQ1_WHD"/>
</dbReference>
<dbReference type="RefSeq" id="WP_108383886.1">
    <property type="nucleotide sequence ID" value="NZ_CP028858.1"/>
</dbReference>
<keyword evidence="6" id="KW-0347">Helicase</keyword>
<dbReference type="CDD" id="cd18797">
    <property type="entry name" value="SF2_C_Hrq"/>
    <property type="match status" value="1"/>
</dbReference>
<dbReference type="GO" id="GO:0006289">
    <property type="term" value="P:nucleotide-excision repair"/>
    <property type="evidence" value="ECO:0007669"/>
    <property type="project" value="TreeGrafter"/>
</dbReference>
<dbReference type="GeneID" id="36513316"/>
<dbReference type="GO" id="GO:0043138">
    <property type="term" value="F:3'-5' DNA helicase activity"/>
    <property type="evidence" value="ECO:0007669"/>
    <property type="project" value="TreeGrafter"/>
</dbReference>
<evidence type="ECO:0000313" key="6">
    <source>
        <dbReference type="EMBL" id="AWB28438.1"/>
    </source>
</evidence>
<evidence type="ECO:0000259" key="5">
    <source>
        <dbReference type="PROSITE" id="PS51194"/>
    </source>
</evidence>
<feature type="region of interest" description="Disordered" evidence="3">
    <location>
        <begin position="1"/>
        <end position="21"/>
    </location>
</feature>
<organism evidence="6 7">
    <name type="scientific">Halococcoides cellulosivorans</name>
    <dbReference type="NCBI Taxonomy" id="1679096"/>
    <lineage>
        <taxon>Archaea</taxon>
        <taxon>Methanobacteriati</taxon>
        <taxon>Methanobacteriota</taxon>
        <taxon>Stenosarchaea group</taxon>
        <taxon>Halobacteria</taxon>
        <taxon>Halobacteriales</taxon>
        <taxon>Haloarculaceae</taxon>
        <taxon>Halococcoides</taxon>
    </lineage>
</organism>
<feature type="domain" description="Helicase ATP-binding" evidence="4">
    <location>
        <begin position="70"/>
        <end position="249"/>
    </location>
</feature>
<dbReference type="Pfam" id="PF22982">
    <property type="entry name" value="WHD_HRQ1"/>
    <property type="match status" value="1"/>
</dbReference>
<keyword evidence="2" id="KW-0067">ATP-binding</keyword>
<dbReference type="Pfam" id="PF09369">
    <property type="entry name" value="MZB"/>
    <property type="match status" value="1"/>
</dbReference>
<accession>A0A2R4X3S0</accession>
<dbReference type="PANTHER" id="PTHR47957">
    <property type="entry name" value="ATP-DEPENDENT HELICASE HRQ1"/>
    <property type="match status" value="1"/>
</dbReference>
<dbReference type="InterPro" id="IPR027417">
    <property type="entry name" value="P-loop_NTPase"/>
</dbReference>
<keyword evidence="1" id="KW-0547">Nucleotide-binding</keyword>
<dbReference type="AlphaFoldDB" id="A0A2R4X3S0"/>
<evidence type="ECO:0000256" key="2">
    <source>
        <dbReference type="ARBA" id="ARBA00022840"/>
    </source>
</evidence>
<evidence type="ECO:0000313" key="7">
    <source>
        <dbReference type="Proteomes" id="UP000244727"/>
    </source>
</evidence>
<reference evidence="6 7" key="1">
    <citation type="submission" date="2018-04" db="EMBL/GenBank/DDBJ databases">
        <title>Halococcoides cellulosivorans gen. nov., sp. nov., an extremely halophilic cellulose-utilizing haloarchaeon from hypersaline lakes.</title>
        <authorList>
            <person name="Sorokin D.Y."/>
            <person name="Toshchakov S.V."/>
            <person name="Samarov N.I."/>
            <person name="Korzhenkov A."/>
            <person name="Kublanov I.V."/>
        </authorList>
    </citation>
    <scope>NUCLEOTIDE SEQUENCE [LARGE SCALE GENOMIC DNA]</scope>
    <source>
        <strain evidence="6 7">HArcel1</strain>
    </source>
</reference>
<name>A0A2R4X3S0_9EURY</name>
<dbReference type="InterPro" id="IPR011545">
    <property type="entry name" value="DEAD/DEAH_box_helicase_dom"/>
</dbReference>
<protein>
    <submittedName>
        <fullName evidence="6">Helicase</fullName>
    </submittedName>
</protein>
<dbReference type="PROSITE" id="PS51192">
    <property type="entry name" value="HELICASE_ATP_BIND_1"/>
    <property type="match status" value="1"/>
</dbReference>
<dbReference type="SMART" id="SM00487">
    <property type="entry name" value="DEXDc"/>
    <property type="match status" value="1"/>
</dbReference>
<feature type="compositionally biased region" description="Polar residues" evidence="3">
    <location>
        <begin position="1"/>
        <end position="15"/>
    </location>
</feature>
<dbReference type="GO" id="GO:0005524">
    <property type="term" value="F:ATP binding"/>
    <property type="evidence" value="ECO:0007669"/>
    <property type="project" value="UniProtKB-KW"/>
</dbReference>
<dbReference type="KEGG" id="harc:HARCEL1_12375"/>
<proteinExistence type="predicted"/>
<dbReference type="SMART" id="SM00490">
    <property type="entry name" value="HELICc"/>
    <property type="match status" value="1"/>
</dbReference>
<evidence type="ECO:0000256" key="3">
    <source>
        <dbReference type="SAM" id="MobiDB-lite"/>
    </source>
</evidence>
<dbReference type="PROSITE" id="PS51194">
    <property type="entry name" value="HELICASE_CTER"/>
    <property type="match status" value="1"/>
</dbReference>
<dbReference type="PANTHER" id="PTHR47957:SF3">
    <property type="entry name" value="ATP-DEPENDENT HELICASE HRQ1"/>
    <property type="match status" value="1"/>
</dbReference>
<evidence type="ECO:0000259" key="4">
    <source>
        <dbReference type="PROSITE" id="PS51192"/>
    </source>
</evidence>